<proteinExistence type="predicted"/>
<name>A0ABR7RHA8_9PROT</name>
<evidence type="ECO:0000313" key="3">
    <source>
        <dbReference type="Proteomes" id="UP000626026"/>
    </source>
</evidence>
<sequence length="116" mass="13020">MMLLLPLCAAAVTPAMAQGQQDFTLVNRTGYEIRELYVGPSRSSNWGRDILGEGVLPANQRRDIRFSSGTRDCAYDIKVVYSDDDTAEWGNLDLCKISRVSLFWDATRQVSRAEVE</sequence>
<comment type="caution">
    <text evidence="2">The sequence shown here is derived from an EMBL/GenBank/DDBJ whole genome shotgun (WGS) entry which is preliminary data.</text>
</comment>
<evidence type="ECO:0000256" key="1">
    <source>
        <dbReference type="SAM" id="SignalP"/>
    </source>
</evidence>
<evidence type="ECO:0000313" key="2">
    <source>
        <dbReference type="EMBL" id="MBC9205766.1"/>
    </source>
</evidence>
<feature type="chain" id="PRO_5046973789" description="Argininosuccinate lyase" evidence="1">
    <location>
        <begin position="18"/>
        <end position="116"/>
    </location>
</feature>
<dbReference type="EMBL" id="JACTVA010000003">
    <property type="protein sequence ID" value="MBC9205766.1"/>
    <property type="molecule type" value="Genomic_DNA"/>
</dbReference>
<gene>
    <name evidence="2" type="ORF">IBL26_02880</name>
</gene>
<organism evidence="2 3">
    <name type="scientific">Teichococcus aerophilus</name>
    <dbReference type="NCBI Taxonomy" id="1224513"/>
    <lineage>
        <taxon>Bacteria</taxon>
        <taxon>Pseudomonadati</taxon>
        <taxon>Pseudomonadota</taxon>
        <taxon>Alphaproteobacteria</taxon>
        <taxon>Acetobacterales</taxon>
        <taxon>Roseomonadaceae</taxon>
        <taxon>Roseomonas</taxon>
    </lineage>
</organism>
<keyword evidence="1" id="KW-0732">Signal</keyword>
<feature type="signal peptide" evidence="1">
    <location>
        <begin position="1"/>
        <end position="17"/>
    </location>
</feature>
<reference evidence="2 3" key="1">
    <citation type="journal article" date="2013" name="Int. J. Syst. Evol. Microbiol.">
        <title>Roseomonas aerophila sp. nov., isolated from air.</title>
        <authorList>
            <person name="Kim S.J."/>
            <person name="Weon H.Y."/>
            <person name="Ahn J.H."/>
            <person name="Hong S.B."/>
            <person name="Seok S.J."/>
            <person name="Whang K.S."/>
            <person name="Kwon S.W."/>
        </authorList>
    </citation>
    <scope>NUCLEOTIDE SEQUENCE [LARGE SCALE GENOMIC DNA]</scope>
    <source>
        <strain evidence="2 3">NBRC 108923</strain>
    </source>
</reference>
<accession>A0ABR7RHA8</accession>
<protein>
    <recommendedName>
        <fullName evidence="4">Argininosuccinate lyase</fullName>
    </recommendedName>
</protein>
<keyword evidence="3" id="KW-1185">Reference proteome</keyword>
<evidence type="ECO:0008006" key="4">
    <source>
        <dbReference type="Google" id="ProtNLM"/>
    </source>
</evidence>
<dbReference type="Proteomes" id="UP000626026">
    <property type="component" value="Unassembled WGS sequence"/>
</dbReference>